<organism evidence="1 2">
    <name type="scientific">Lindgomyces ingoldianus</name>
    <dbReference type="NCBI Taxonomy" id="673940"/>
    <lineage>
        <taxon>Eukaryota</taxon>
        <taxon>Fungi</taxon>
        <taxon>Dikarya</taxon>
        <taxon>Ascomycota</taxon>
        <taxon>Pezizomycotina</taxon>
        <taxon>Dothideomycetes</taxon>
        <taxon>Pleosporomycetidae</taxon>
        <taxon>Pleosporales</taxon>
        <taxon>Lindgomycetaceae</taxon>
        <taxon>Lindgomyces</taxon>
    </lineage>
</organism>
<dbReference type="Proteomes" id="UP000799755">
    <property type="component" value="Unassembled WGS sequence"/>
</dbReference>
<keyword evidence="2" id="KW-1185">Reference proteome</keyword>
<gene>
    <name evidence="1" type="ORF">BDR25DRAFT_311845</name>
</gene>
<name>A0ACB6R2X5_9PLEO</name>
<dbReference type="EMBL" id="MU003499">
    <property type="protein sequence ID" value="KAF2473628.1"/>
    <property type="molecule type" value="Genomic_DNA"/>
</dbReference>
<proteinExistence type="predicted"/>
<evidence type="ECO:0000313" key="1">
    <source>
        <dbReference type="EMBL" id="KAF2473628.1"/>
    </source>
</evidence>
<protein>
    <submittedName>
        <fullName evidence="1">Uncharacterized protein</fullName>
    </submittedName>
</protein>
<evidence type="ECO:0000313" key="2">
    <source>
        <dbReference type="Proteomes" id="UP000799755"/>
    </source>
</evidence>
<sequence length="114" mass="13220">MHNTTPDGEVHESFRSENVLFFPVSDSKWVPEPVGSVPRIDYGDPCVPGFEFTQPEIDFSFGFTDFFLERDVYRHPERQGRPGKMFNKIHDIYALFKTACDPFVIQAQLFKQAQ</sequence>
<reference evidence="1" key="1">
    <citation type="journal article" date="2020" name="Stud. Mycol.">
        <title>101 Dothideomycetes genomes: a test case for predicting lifestyles and emergence of pathogens.</title>
        <authorList>
            <person name="Haridas S."/>
            <person name="Albert R."/>
            <person name="Binder M."/>
            <person name="Bloem J."/>
            <person name="Labutti K."/>
            <person name="Salamov A."/>
            <person name="Andreopoulos B."/>
            <person name="Baker S."/>
            <person name="Barry K."/>
            <person name="Bills G."/>
            <person name="Bluhm B."/>
            <person name="Cannon C."/>
            <person name="Castanera R."/>
            <person name="Culley D."/>
            <person name="Daum C."/>
            <person name="Ezra D."/>
            <person name="Gonzalez J."/>
            <person name="Henrissat B."/>
            <person name="Kuo A."/>
            <person name="Liang C."/>
            <person name="Lipzen A."/>
            <person name="Lutzoni F."/>
            <person name="Magnuson J."/>
            <person name="Mondo S."/>
            <person name="Nolan M."/>
            <person name="Ohm R."/>
            <person name="Pangilinan J."/>
            <person name="Park H.-J."/>
            <person name="Ramirez L."/>
            <person name="Alfaro M."/>
            <person name="Sun H."/>
            <person name="Tritt A."/>
            <person name="Yoshinaga Y."/>
            <person name="Zwiers L.-H."/>
            <person name="Turgeon B."/>
            <person name="Goodwin S."/>
            <person name="Spatafora J."/>
            <person name="Crous P."/>
            <person name="Grigoriev I."/>
        </authorList>
    </citation>
    <scope>NUCLEOTIDE SEQUENCE</scope>
    <source>
        <strain evidence="1">ATCC 200398</strain>
    </source>
</reference>
<accession>A0ACB6R2X5</accession>
<comment type="caution">
    <text evidence="1">The sequence shown here is derived from an EMBL/GenBank/DDBJ whole genome shotgun (WGS) entry which is preliminary data.</text>
</comment>